<dbReference type="EMBL" id="CCDI010000004">
    <property type="protein sequence ID" value="CDQ25231.1"/>
    <property type="molecule type" value="Genomic_DNA"/>
</dbReference>
<reference evidence="2 3" key="2">
    <citation type="submission" date="2014-05" db="EMBL/GenBank/DDBJ databases">
        <title>Draft genome sequence of Halobacillus karajensis HK-03.</title>
        <authorList>
            <person name="Khelaifia S."/>
            <person name="Croce O."/>
            <person name="Lagier J.C."/>
            <person name="Raoult D."/>
        </authorList>
    </citation>
    <scope>NUCLEOTIDE SEQUENCE [LARGE SCALE GENOMIC DNA]</scope>
    <source>
        <strain evidence="2 3">HD-03</strain>
    </source>
</reference>
<feature type="transmembrane region" description="Helical" evidence="1">
    <location>
        <begin position="20"/>
        <end position="38"/>
    </location>
</feature>
<dbReference type="AlphaFoldDB" id="A0A024P961"/>
<dbReference type="RefSeq" id="WP_035510595.1">
    <property type="nucleotide sequence ID" value="NZ_CCDH010000002.1"/>
</dbReference>
<proteinExistence type="predicted"/>
<evidence type="ECO:0000313" key="2">
    <source>
        <dbReference type="EMBL" id="CDQ25231.1"/>
    </source>
</evidence>
<keyword evidence="1" id="KW-1133">Transmembrane helix</keyword>
<keyword evidence="1" id="KW-0812">Transmembrane</keyword>
<evidence type="ECO:0000256" key="1">
    <source>
        <dbReference type="SAM" id="Phobius"/>
    </source>
</evidence>
<name>A0A024P961_9BACI</name>
<reference evidence="3" key="1">
    <citation type="submission" date="2014-03" db="EMBL/GenBank/DDBJ databases">
        <authorList>
            <person name="Urmite Genomes U."/>
        </authorList>
    </citation>
    <scope>NUCLEOTIDE SEQUENCE [LARGE SCALE GENOMIC DNA]</scope>
    <source>
        <strain evidence="3">HD-03</strain>
    </source>
</reference>
<accession>A0A024P961</accession>
<gene>
    <name evidence="2" type="ORF">BN983_03544</name>
</gene>
<keyword evidence="3" id="KW-1185">Reference proteome</keyword>
<keyword evidence="1" id="KW-0472">Membrane</keyword>
<comment type="caution">
    <text evidence="2">The sequence shown here is derived from an EMBL/GenBank/DDBJ whole genome shotgun (WGS) entry which is preliminary data.</text>
</comment>
<evidence type="ECO:0000313" key="3">
    <source>
        <dbReference type="Proteomes" id="UP000028868"/>
    </source>
</evidence>
<protein>
    <submittedName>
        <fullName evidence="2">Cytochrome aa3 quinol oxidase, subunit IV</fullName>
    </submittedName>
</protein>
<dbReference type="Proteomes" id="UP000028868">
    <property type="component" value="Unassembled WGS sequence"/>
</dbReference>
<sequence>MEQKRNMPIEAGWPWKDLIGFILCIALTAFSLGGVLYSTYDPKFVLMTITGLSFVQAMIQLYKLQPKQ</sequence>
<organism evidence="2 3">
    <name type="scientific">Halobacillus karajensis</name>
    <dbReference type="NCBI Taxonomy" id="195088"/>
    <lineage>
        <taxon>Bacteria</taxon>
        <taxon>Bacillati</taxon>
        <taxon>Bacillota</taxon>
        <taxon>Bacilli</taxon>
        <taxon>Bacillales</taxon>
        <taxon>Bacillaceae</taxon>
        <taxon>Halobacillus</taxon>
    </lineage>
</organism>